<dbReference type="RefSeq" id="WP_214534374.1">
    <property type="nucleotide sequence ID" value="NZ_JAHFVK010000001.1"/>
</dbReference>
<dbReference type="InterPro" id="IPR050491">
    <property type="entry name" value="AmpC-like"/>
</dbReference>
<dbReference type="InterPro" id="IPR012338">
    <property type="entry name" value="Beta-lactam/transpept-like"/>
</dbReference>
<feature type="domain" description="Beta-lactamase-related" evidence="1">
    <location>
        <begin position="27"/>
        <end position="366"/>
    </location>
</feature>
<gene>
    <name evidence="2" type="ORF">KK137_01970</name>
</gene>
<evidence type="ECO:0000259" key="1">
    <source>
        <dbReference type="Pfam" id="PF00144"/>
    </source>
</evidence>
<comment type="caution">
    <text evidence="2">The sequence shown here is derived from an EMBL/GenBank/DDBJ whole genome shotgun (WGS) entry which is preliminary data.</text>
</comment>
<proteinExistence type="predicted"/>
<evidence type="ECO:0000313" key="2">
    <source>
        <dbReference type="EMBL" id="MBT2133088.1"/>
    </source>
</evidence>
<accession>A0ABS5VZY7</accession>
<reference evidence="2 3" key="1">
    <citation type="submission" date="2021-05" db="EMBL/GenBank/DDBJ databases">
        <title>Croceibacterium sp. LX-88 genome sequence.</title>
        <authorList>
            <person name="Luo X."/>
        </authorList>
    </citation>
    <scope>NUCLEOTIDE SEQUENCE [LARGE SCALE GENOMIC DNA]</scope>
    <source>
        <strain evidence="2 3">LX-88</strain>
    </source>
</reference>
<dbReference type="Gene3D" id="3.40.710.10">
    <property type="entry name" value="DD-peptidase/beta-lactamase superfamily"/>
    <property type="match status" value="1"/>
</dbReference>
<name>A0ABS5VZY7_9SPHN</name>
<dbReference type="Pfam" id="PF00144">
    <property type="entry name" value="Beta-lactamase"/>
    <property type="match status" value="1"/>
</dbReference>
<dbReference type="SUPFAM" id="SSF56601">
    <property type="entry name" value="beta-lactamase/transpeptidase-like"/>
    <property type="match status" value="1"/>
</dbReference>
<protein>
    <submittedName>
        <fullName evidence="2">Beta-lactamase family protein</fullName>
    </submittedName>
</protein>
<dbReference type="InterPro" id="IPR001466">
    <property type="entry name" value="Beta-lactam-related"/>
</dbReference>
<organism evidence="2 3">
    <name type="scientific">Croceibacterium selenioxidans</name>
    <dbReference type="NCBI Taxonomy" id="2838833"/>
    <lineage>
        <taxon>Bacteria</taxon>
        <taxon>Pseudomonadati</taxon>
        <taxon>Pseudomonadota</taxon>
        <taxon>Alphaproteobacteria</taxon>
        <taxon>Sphingomonadales</taxon>
        <taxon>Erythrobacteraceae</taxon>
        <taxon>Croceibacterium</taxon>
    </lineage>
</organism>
<evidence type="ECO:0000313" key="3">
    <source>
        <dbReference type="Proteomes" id="UP000811255"/>
    </source>
</evidence>
<dbReference type="EMBL" id="JAHFVK010000001">
    <property type="protein sequence ID" value="MBT2133088.1"/>
    <property type="molecule type" value="Genomic_DNA"/>
</dbReference>
<dbReference type="Proteomes" id="UP000811255">
    <property type="component" value="Unassembled WGS sequence"/>
</dbReference>
<keyword evidence="3" id="KW-1185">Reference proteome</keyword>
<dbReference type="PANTHER" id="PTHR46825:SF9">
    <property type="entry name" value="BETA-LACTAMASE-RELATED DOMAIN-CONTAINING PROTEIN"/>
    <property type="match status" value="1"/>
</dbReference>
<sequence>MTTSSATIRTEKDGSSAQIHPADHLAREVFKAGPAKAPALSLAVARADEVVWAAAYGKSNLEFDVPATTAHLFRLGSVSKAVTATAAAKLVSSGVIDLKAPISAWLPDLPKHHRATTMKELLTHQGGVRHYLAKDFDIKAPGGAIYARAYPTNGDILALFIEDPLIARPGTSVSYSSYGYSLASIVMEAAADLPFLELIQREIARPFALPSLTEDAPLTVLPLRASGYMIEFERNMFFDQLAVEARPRLSDGYINIPTNNPAYCWAGAGLLMTPSDAARFGAAHLASPNSRISGAERKLLFTPLTKATTNSPPLGLGWRVDVDKSGRLRWHHAGATPGGRFGLVIYPDLGLSIAMGSNLMVSPGDVLGPASRLADIFT</sequence>
<dbReference type="PANTHER" id="PTHR46825">
    <property type="entry name" value="D-ALANYL-D-ALANINE-CARBOXYPEPTIDASE/ENDOPEPTIDASE AMPH"/>
    <property type="match status" value="1"/>
</dbReference>